<feature type="transmembrane region" description="Helical" evidence="1">
    <location>
        <begin position="12"/>
        <end position="30"/>
    </location>
</feature>
<dbReference type="RefSeq" id="WP_066196108.1">
    <property type="nucleotide sequence ID" value="NZ_JARMMB010000009.1"/>
</dbReference>
<keyword evidence="3" id="KW-1185">Reference proteome</keyword>
<dbReference type="Proteomes" id="UP000233343">
    <property type="component" value="Unassembled WGS sequence"/>
</dbReference>
<name>A0A2N0ZB34_9BACI</name>
<dbReference type="AlphaFoldDB" id="A0A2N0ZB34"/>
<protein>
    <submittedName>
        <fullName evidence="2">Uncharacterized protein</fullName>
    </submittedName>
</protein>
<gene>
    <name evidence="2" type="ORF">CWS20_22415</name>
</gene>
<keyword evidence="1" id="KW-0812">Transmembrane</keyword>
<evidence type="ECO:0000256" key="1">
    <source>
        <dbReference type="SAM" id="Phobius"/>
    </source>
</evidence>
<comment type="caution">
    <text evidence="2">The sequence shown here is derived from an EMBL/GenBank/DDBJ whole genome shotgun (WGS) entry which is preliminary data.</text>
</comment>
<feature type="transmembrane region" description="Helical" evidence="1">
    <location>
        <begin position="36"/>
        <end position="57"/>
    </location>
</feature>
<sequence>MLYKQMKKYEGFIVLLILGYFLFIQERLPVGFLTNVLNGALIVLMILMIIDLSLSLFQRLRKKGD</sequence>
<proteinExistence type="predicted"/>
<organism evidence="2 3">
    <name type="scientific">Cytobacillus horneckiae</name>
    <dbReference type="NCBI Taxonomy" id="549687"/>
    <lineage>
        <taxon>Bacteria</taxon>
        <taxon>Bacillati</taxon>
        <taxon>Bacillota</taxon>
        <taxon>Bacilli</taxon>
        <taxon>Bacillales</taxon>
        <taxon>Bacillaceae</taxon>
        <taxon>Cytobacillus</taxon>
    </lineage>
</organism>
<keyword evidence="1" id="KW-1133">Transmembrane helix</keyword>
<dbReference type="EMBL" id="PISD01000059">
    <property type="protein sequence ID" value="PKG26737.1"/>
    <property type="molecule type" value="Genomic_DNA"/>
</dbReference>
<accession>A0A2N0ZB34</accession>
<reference evidence="2 3" key="1">
    <citation type="journal article" date="2010" name="Int. J. Syst. Evol. Microbiol.">
        <title>Bacillus horneckiae sp. nov., isolated from a spacecraft-assembly clean room.</title>
        <authorList>
            <person name="Vaishampayan P."/>
            <person name="Probst A."/>
            <person name="Krishnamurthi S."/>
            <person name="Ghosh S."/>
            <person name="Osman S."/>
            <person name="McDowall A."/>
            <person name="Ruckmani A."/>
            <person name="Mayilraj S."/>
            <person name="Venkateswaran K."/>
        </authorList>
    </citation>
    <scope>NUCLEOTIDE SEQUENCE [LARGE SCALE GENOMIC DNA]</scope>
    <source>
        <strain evidence="3">1PO1SC</strain>
    </source>
</reference>
<evidence type="ECO:0000313" key="2">
    <source>
        <dbReference type="EMBL" id="PKG26737.1"/>
    </source>
</evidence>
<keyword evidence="1" id="KW-0472">Membrane</keyword>
<evidence type="ECO:0000313" key="3">
    <source>
        <dbReference type="Proteomes" id="UP000233343"/>
    </source>
</evidence>